<evidence type="ECO:0000313" key="2">
    <source>
        <dbReference type="EMBL" id="MBM6675072.1"/>
    </source>
</evidence>
<dbReference type="InterPro" id="IPR025668">
    <property type="entry name" value="Tnp_DDE_dom"/>
</dbReference>
<dbReference type="NCBIfam" id="NF033520">
    <property type="entry name" value="transpos_IS982"/>
    <property type="match status" value="1"/>
</dbReference>
<dbReference type="Proteomes" id="UP000706891">
    <property type="component" value="Unassembled WGS sequence"/>
</dbReference>
<feature type="domain" description="Transposase DDE" evidence="1">
    <location>
        <begin position="109"/>
        <end position="178"/>
    </location>
</feature>
<reference evidence="2" key="2">
    <citation type="journal article" date="2021" name="Sci. Rep.">
        <title>The distribution of antibiotic resistance genes in chicken gut microbiota commensals.</title>
        <authorList>
            <person name="Juricova H."/>
            <person name="Matiasovicova J."/>
            <person name="Kubasova T."/>
            <person name="Cejkova D."/>
            <person name="Rychlik I."/>
        </authorList>
    </citation>
    <scope>NUCLEOTIDE SEQUENCE</scope>
    <source>
        <strain evidence="2">An824</strain>
    </source>
</reference>
<gene>
    <name evidence="2" type="ORF">H6A34_14510</name>
</gene>
<reference evidence="2" key="1">
    <citation type="submission" date="2020-08" db="EMBL/GenBank/DDBJ databases">
        <authorList>
            <person name="Cejkova D."/>
            <person name="Kubasova T."/>
            <person name="Jahodarova E."/>
            <person name="Rychlik I."/>
        </authorList>
    </citation>
    <scope>NUCLEOTIDE SEQUENCE</scope>
    <source>
        <strain evidence="2">An824</strain>
    </source>
</reference>
<accession>A0A939B908</accession>
<keyword evidence="3" id="KW-1185">Reference proteome</keyword>
<protein>
    <submittedName>
        <fullName evidence="2">IS982 family transposase</fullName>
    </submittedName>
</protein>
<feature type="non-terminal residue" evidence="2">
    <location>
        <position position="178"/>
    </location>
</feature>
<evidence type="ECO:0000313" key="3">
    <source>
        <dbReference type="Proteomes" id="UP000706891"/>
    </source>
</evidence>
<dbReference type="EMBL" id="JACJJG010000228">
    <property type="protein sequence ID" value="MBM6675072.1"/>
    <property type="molecule type" value="Genomic_DNA"/>
</dbReference>
<dbReference type="RefSeq" id="WP_205106092.1">
    <property type="nucleotide sequence ID" value="NZ_JACJJG010000228.1"/>
</dbReference>
<organism evidence="2 3">
    <name type="scientific">Marseilla massiliensis</name>
    <dbReference type="NCBI Taxonomy" id="1841864"/>
    <lineage>
        <taxon>Bacteria</taxon>
        <taxon>Pseudomonadati</taxon>
        <taxon>Bacteroidota</taxon>
        <taxon>Bacteroidia</taxon>
        <taxon>Bacteroidales</taxon>
        <taxon>Prevotellaceae</taxon>
        <taxon>Marseilla</taxon>
    </lineage>
</organism>
<sequence length="178" mass="20716">MTDANIIEIFCILDGFCKYFAPELKKHTLDICGKRSRNRQCLMSDSEVMTILVLFHILRHRDLKSFYLGYVCNHMRKEFPHRLSYNRFVERQAKVGLRLLLFLQTCALGKCTGISIIDSTPLKSCNIKRAHSHRTMKGWAAKGKCTMGWFYGFKLHIVINDRGEIIQWMLTPGNVDDR</sequence>
<name>A0A939B908_9BACT</name>
<dbReference type="AlphaFoldDB" id="A0A939B908"/>
<proteinExistence type="predicted"/>
<comment type="caution">
    <text evidence="2">The sequence shown here is derived from an EMBL/GenBank/DDBJ whole genome shotgun (WGS) entry which is preliminary data.</text>
</comment>
<dbReference type="Pfam" id="PF13612">
    <property type="entry name" value="DDE_Tnp_1_3"/>
    <property type="match status" value="1"/>
</dbReference>
<evidence type="ECO:0000259" key="1">
    <source>
        <dbReference type="Pfam" id="PF13612"/>
    </source>
</evidence>